<dbReference type="SUPFAM" id="SSF56176">
    <property type="entry name" value="FAD-binding/transporter-associated domain-like"/>
    <property type="match status" value="1"/>
</dbReference>
<dbReference type="InterPro" id="IPR036318">
    <property type="entry name" value="FAD-bd_PCMH-like_sf"/>
</dbReference>
<gene>
    <name evidence="7" type="ORF">NCTC13296_00104</name>
</gene>
<protein>
    <submittedName>
        <fullName evidence="7">Oxidoreductase</fullName>
        <ecNumber evidence="7">1.5.3.6</ecNumber>
    </submittedName>
</protein>
<accession>A0A379LUS4</accession>
<evidence type="ECO:0000256" key="1">
    <source>
        <dbReference type="ARBA" id="ARBA00001974"/>
    </source>
</evidence>
<dbReference type="InterPro" id="IPR016169">
    <property type="entry name" value="FAD-bd_PCMH_sub2"/>
</dbReference>
<dbReference type="InterPro" id="IPR016167">
    <property type="entry name" value="FAD-bd_PCMH_sub1"/>
</dbReference>
<dbReference type="EMBL" id="UGVI01000001">
    <property type="protein sequence ID" value="SUE13296.1"/>
    <property type="molecule type" value="Genomic_DNA"/>
</dbReference>
<keyword evidence="4" id="KW-0274">FAD</keyword>
<evidence type="ECO:0000259" key="6">
    <source>
        <dbReference type="PROSITE" id="PS51387"/>
    </source>
</evidence>
<organism evidence="7 8">
    <name type="scientific">Rhodococcus gordoniae</name>
    <dbReference type="NCBI Taxonomy" id="223392"/>
    <lineage>
        <taxon>Bacteria</taxon>
        <taxon>Bacillati</taxon>
        <taxon>Actinomycetota</taxon>
        <taxon>Actinomycetes</taxon>
        <taxon>Mycobacteriales</taxon>
        <taxon>Nocardiaceae</taxon>
        <taxon>Rhodococcus</taxon>
    </lineage>
</organism>
<dbReference type="SUPFAM" id="SSF55103">
    <property type="entry name" value="FAD-linked oxidases, C-terminal domain"/>
    <property type="match status" value="1"/>
</dbReference>
<keyword evidence="5 7" id="KW-0560">Oxidoreductase</keyword>
<dbReference type="InterPro" id="IPR006094">
    <property type="entry name" value="Oxid_FAD_bind_N"/>
</dbReference>
<comment type="similarity">
    <text evidence="2">Belongs to the oxygen-dependent FAD-linked oxidoreductase family.</text>
</comment>
<feature type="domain" description="FAD-binding PCMH-type" evidence="6">
    <location>
        <begin position="39"/>
        <end position="209"/>
    </location>
</feature>
<evidence type="ECO:0000313" key="7">
    <source>
        <dbReference type="EMBL" id="SUE13296.1"/>
    </source>
</evidence>
<comment type="cofactor">
    <cofactor evidence="1">
        <name>FAD</name>
        <dbReference type="ChEBI" id="CHEBI:57692"/>
    </cofactor>
</comment>
<dbReference type="PANTHER" id="PTHR42973">
    <property type="entry name" value="BINDING OXIDOREDUCTASE, PUTATIVE (AFU_ORTHOLOGUE AFUA_1G17690)-RELATED"/>
    <property type="match status" value="1"/>
</dbReference>
<proteinExistence type="inferred from homology"/>
<evidence type="ECO:0000256" key="4">
    <source>
        <dbReference type="ARBA" id="ARBA00022827"/>
    </source>
</evidence>
<evidence type="ECO:0000256" key="2">
    <source>
        <dbReference type="ARBA" id="ARBA00005466"/>
    </source>
</evidence>
<dbReference type="Proteomes" id="UP000254569">
    <property type="component" value="Unassembled WGS sequence"/>
</dbReference>
<reference evidence="7 8" key="1">
    <citation type="submission" date="2018-06" db="EMBL/GenBank/DDBJ databases">
        <authorList>
            <consortium name="Pathogen Informatics"/>
            <person name="Doyle S."/>
        </authorList>
    </citation>
    <scope>NUCLEOTIDE SEQUENCE [LARGE SCALE GENOMIC DNA]</scope>
    <source>
        <strain evidence="7 8">NCTC13296</strain>
    </source>
</reference>
<evidence type="ECO:0000256" key="3">
    <source>
        <dbReference type="ARBA" id="ARBA00022630"/>
    </source>
</evidence>
<dbReference type="InterPro" id="IPR012951">
    <property type="entry name" value="BBE"/>
</dbReference>
<dbReference type="InterPro" id="IPR016166">
    <property type="entry name" value="FAD-bd_PCMH"/>
</dbReference>
<dbReference type="GO" id="GO:0018530">
    <property type="term" value="F:(R)-6-hydroxynicotine oxidase activity"/>
    <property type="evidence" value="ECO:0007669"/>
    <property type="project" value="UniProtKB-EC"/>
</dbReference>
<dbReference type="PROSITE" id="PS51387">
    <property type="entry name" value="FAD_PCMH"/>
    <property type="match status" value="1"/>
</dbReference>
<name>A0A379LUS4_9NOCA</name>
<sequence length="468" mass="50863">MTYTTGGDVGTLRTTMAGPVLGPDDAGYDEARRVWNADIDRHPAMIARCRDTADVVAAVAFATEHAMEIAVRGGAHSTAGSSVLDDGLVIDLGPINHVAVDPDTRRVRVGAGALLSDLDAATQAHGLAVPAGLISHTGVAGLTLGGGMGWLTRQAGLSIDNLVSAEVVTADGRILRTSADEYPDLFWAIRGGGGNFGVVTEFEFRLHEVGPVVQFGMLFWGLDQGAEVLRLAREVIDTLPRELNIVIAGLNAPPAPFVPEKYHFQPGYALVVTGFGTPQTHHDLLARIRDTLPPLFEFVTPMPYVDLQRLLDESTAWGLYCYDKSCYLEALTDEAIAVVTEHLPRKNSPLSMMLFYRLDEAYCEAGDDDTAFGGERTPRFAAFLAGVCPTSDLLPAERTWVRSLWQALRPHSVGIGSYVNAMSEFEQEQVQATYGLTKYARLVEIKRKYDPDNVFHRNANIEPRGDHA</sequence>
<evidence type="ECO:0000313" key="8">
    <source>
        <dbReference type="Proteomes" id="UP000254569"/>
    </source>
</evidence>
<dbReference type="Gene3D" id="3.30.465.10">
    <property type="match status" value="1"/>
</dbReference>
<dbReference type="GO" id="GO:0071949">
    <property type="term" value="F:FAD binding"/>
    <property type="evidence" value="ECO:0007669"/>
    <property type="project" value="InterPro"/>
</dbReference>
<dbReference type="Gene3D" id="3.40.462.20">
    <property type="match status" value="1"/>
</dbReference>
<dbReference type="AlphaFoldDB" id="A0A379LUS4"/>
<dbReference type="InterPro" id="IPR050416">
    <property type="entry name" value="FAD-linked_Oxidoreductase"/>
</dbReference>
<dbReference type="RefSeq" id="WP_064063215.1">
    <property type="nucleotide sequence ID" value="NZ_JBFSFC010000013.1"/>
</dbReference>
<dbReference type="EC" id="1.5.3.6" evidence="7"/>
<dbReference type="OrthoDB" id="545125at2"/>
<evidence type="ECO:0000256" key="5">
    <source>
        <dbReference type="ARBA" id="ARBA00023002"/>
    </source>
</evidence>
<dbReference type="InterPro" id="IPR016164">
    <property type="entry name" value="FAD-linked_Oxase-like_C"/>
</dbReference>
<dbReference type="Pfam" id="PF08031">
    <property type="entry name" value="BBE"/>
    <property type="match status" value="1"/>
</dbReference>
<keyword evidence="3" id="KW-0285">Flavoprotein</keyword>
<keyword evidence="8" id="KW-1185">Reference proteome</keyword>
<dbReference type="Pfam" id="PF01565">
    <property type="entry name" value="FAD_binding_4"/>
    <property type="match status" value="1"/>
</dbReference>
<dbReference type="PANTHER" id="PTHR42973:SF39">
    <property type="entry name" value="FAD-BINDING PCMH-TYPE DOMAIN-CONTAINING PROTEIN"/>
    <property type="match status" value="1"/>
</dbReference>
<dbReference type="Gene3D" id="3.30.43.10">
    <property type="entry name" value="Uridine Diphospho-n-acetylenolpyruvylglucosamine Reductase, domain 2"/>
    <property type="match status" value="1"/>
</dbReference>